<name>A0A9D2MF53_9FIRM</name>
<reference evidence="3" key="2">
    <citation type="submission" date="2021-04" db="EMBL/GenBank/DDBJ databases">
        <authorList>
            <person name="Gilroy R."/>
        </authorList>
    </citation>
    <scope>NUCLEOTIDE SEQUENCE</scope>
    <source>
        <strain evidence="3">ChiHjej9B8-13557</strain>
    </source>
</reference>
<dbReference type="EMBL" id="DWXX01000147">
    <property type="protein sequence ID" value="HJB59616.1"/>
    <property type="molecule type" value="Genomic_DNA"/>
</dbReference>
<evidence type="ECO:0000313" key="4">
    <source>
        <dbReference type="Proteomes" id="UP000824211"/>
    </source>
</evidence>
<dbReference type="InterPro" id="IPR036514">
    <property type="entry name" value="SGNH_hydro_sf"/>
</dbReference>
<dbReference type="InterPro" id="IPR013830">
    <property type="entry name" value="SGNH_hydro"/>
</dbReference>
<evidence type="ECO:0000313" key="3">
    <source>
        <dbReference type="EMBL" id="HJB59616.1"/>
    </source>
</evidence>
<dbReference type="AlphaFoldDB" id="A0A9D2MF53"/>
<reference evidence="3" key="1">
    <citation type="journal article" date="2021" name="PeerJ">
        <title>Extensive microbial diversity within the chicken gut microbiome revealed by metagenomics and culture.</title>
        <authorList>
            <person name="Gilroy R."/>
            <person name="Ravi A."/>
            <person name="Getino M."/>
            <person name="Pursley I."/>
            <person name="Horton D.L."/>
            <person name="Alikhan N.F."/>
            <person name="Baker D."/>
            <person name="Gharbi K."/>
            <person name="Hall N."/>
            <person name="Watson M."/>
            <person name="Adriaenssens E.M."/>
            <person name="Foster-Nyarko E."/>
            <person name="Jarju S."/>
            <person name="Secka A."/>
            <person name="Antonio M."/>
            <person name="Oren A."/>
            <person name="Chaudhuri R.R."/>
            <person name="La Ragione R."/>
            <person name="Hildebrand F."/>
            <person name="Pallen M.J."/>
        </authorList>
    </citation>
    <scope>NUCLEOTIDE SEQUENCE</scope>
    <source>
        <strain evidence="3">ChiHjej9B8-13557</strain>
    </source>
</reference>
<proteinExistence type="predicted"/>
<evidence type="ECO:0000256" key="1">
    <source>
        <dbReference type="SAM" id="SignalP"/>
    </source>
</evidence>
<dbReference type="Proteomes" id="UP000824211">
    <property type="component" value="Unassembled WGS sequence"/>
</dbReference>
<dbReference type="SUPFAM" id="SSF52266">
    <property type="entry name" value="SGNH hydrolase"/>
    <property type="match status" value="1"/>
</dbReference>
<dbReference type="Pfam" id="PF13472">
    <property type="entry name" value="Lipase_GDSL_2"/>
    <property type="match status" value="1"/>
</dbReference>
<dbReference type="Gene3D" id="3.40.50.1110">
    <property type="entry name" value="SGNH hydrolase"/>
    <property type="match status" value="1"/>
</dbReference>
<feature type="domain" description="SGNH hydrolase-type esterase" evidence="2">
    <location>
        <begin position="88"/>
        <end position="349"/>
    </location>
</feature>
<accession>A0A9D2MF53</accession>
<sequence length="361" mass="39062">MKKRILSFLLAAALAASCAPLGAFADDGASIGIIGSADGPTAIYVTGAADGAPQDPAAAQDEIMLIEETPAEDAAEGPQQDDSLLYIALGDSIAAGVGLPSFSYTPAEIFYDISPNFEGYPADCYVARVVDALGLDRSHALNLGLPALMTKDLLEMVRDGQMSAFNQPAGTYYVYPAFLDYIRDADVISIEIGMNDAMVPFVVSIGEATHWKSEQLANTIIAGGYRDMDFDDFVSMMQQLFGMRLTFQETSDLFYAVTTGASNVCSEAYENIKTYLPQVIDAIRAVNPDAQILLLGCYNPVPLLWTWSNFFNRYNRLVRQIAEDAGCTYVGIPRTRIANDGHPTPAGHKYIAQQIVEAIDQ</sequence>
<organism evidence="3 4">
    <name type="scientific">Candidatus Faecalibacterium faecipullorum</name>
    <dbReference type="NCBI Taxonomy" id="2838578"/>
    <lineage>
        <taxon>Bacteria</taxon>
        <taxon>Bacillati</taxon>
        <taxon>Bacillota</taxon>
        <taxon>Clostridia</taxon>
        <taxon>Eubacteriales</taxon>
        <taxon>Oscillospiraceae</taxon>
        <taxon>Faecalibacterium</taxon>
    </lineage>
</organism>
<feature type="signal peptide" evidence="1">
    <location>
        <begin position="1"/>
        <end position="25"/>
    </location>
</feature>
<comment type="caution">
    <text evidence="3">The sequence shown here is derived from an EMBL/GenBank/DDBJ whole genome shotgun (WGS) entry which is preliminary data.</text>
</comment>
<feature type="chain" id="PRO_5038520631" evidence="1">
    <location>
        <begin position="26"/>
        <end position="361"/>
    </location>
</feature>
<dbReference type="PROSITE" id="PS51257">
    <property type="entry name" value="PROKAR_LIPOPROTEIN"/>
    <property type="match status" value="1"/>
</dbReference>
<keyword evidence="1" id="KW-0732">Signal</keyword>
<protein>
    <submittedName>
        <fullName evidence="3">Lipase</fullName>
    </submittedName>
</protein>
<evidence type="ECO:0000259" key="2">
    <source>
        <dbReference type="Pfam" id="PF13472"/>
    </source>
</evidence>
<gene>
    <name evidence="3" type="ORF">H9771_08215</name>
</gene>